<dbReference type="SUPFAM" id="SSF49464">
    <property type="entry name" value="Carboxypeptidase regulatory domain-like"/>
    <property type="match status" value="1"/>
</dbReference>
<dbReference type="InterPro" id="IPR043741">
    <property type="entry name" value="DUF5686"/>
</dbReference>
<sequence>MRNIFPLLVFLLLVGQILYGQNTIKGKIIDSETKEPLAFATVLINGDSRKGVSSDIEGLFSYKNSSPISTISCSYMGYENFSTPVSKGDTEIVIALVRSKFDLTEVVIESGENPANAIMRKVIANKEINNPENISSFKYRSYNKLIYDYRSESADKRDSIFMRQKLKGSHFFMMESVTNRKFIKPDVSEEVVVATRVSGFTNPTFASLATDFQPFSFYKDNIKLFNINYLNPISNGSLKKYKFRIEDTIYQQKDTVYILSFKPLPNKNFEGLKGFLYINTNKYAVQNVIASPFEKGKIDIKIQQQYVLADDKYWFPQQLNYALVFNEFPTPRIGMLIDGKSYIDQVEVDVPLRKKDFSLESVRMDENAAQKDSLFWANSRAEKLNRTEETTYRVIDSIGKKANFDGLLTFMERFSQGRIPIGPIDIDLSKTFSYNKYEGFRLGTGIYTNDKLFKNLELGGFFGYGLEDHDWKYGGEVSYKLSKENEMKIGAKFQQNLIETGNYGLNNYEPGLYNFRNYIGFQYDMIRQSNLNFSFRTLRYLRFKVDFNHTKTNPKYDYVFQNNGQNFVDYTNSDLTINLRFAYKEKFINSLNQRYSMGTTYPVLNLAYTKGIKNFMDSDFSYNKIEATVQQSFFTKNFGQTDYRIEAGFVDNPLPYGLLFTGEGGYDSKSAIIMKNTFQTLRPYEFLSNRYVNLFLSHNFGGLLFKSGKFQPGVTWHNNIGWGDLSNKSAHQLIGFKTKDKIFTETGLQIDNILKANYMNVAYLGLGFGVYYRYGAYSHPEFNDNLAFKFSLSMSIK</sequence>
<dbReference type="GO" id="GO:0004180">
    <property type="term" value="F:carboxypeptidase activity"/>
    <property type="evidence" value="ECO:0007669"/>
    <property type="project" value="UniProtKB-KW"/>
</dbReference>
<evidence type="ECO:0000313" key="2">
    <source>
        <dbReference type="Proteomes" id="UP000277579"/>
    </source>
</evidence>
<protein>
    <submittedName>
        <fullName evidence="1">Carboxypeptidase-like protein</fullName>
    </submittedName>
</protein>
<comment type="caution">
    <text evidence="1">The sequence shown here is derived from an EMBL/GenBank/DDBJ whole genome shotgun (WGS) entry which is preliminary data.</text>
</comment>
<dbReference type="RefSeq" id="WP_121375624.1">
    <property type="nucleotide sequence ID" value="NZ_RBLC01000001.1"/>
</dbReference>
<evidence type="ECO:0000313" key="1">
    <source>
        <dbReference type="EMBL" id="RKS26293.1"/>
    </source>
</evidence>
<dbReference type="Pfam" id="PF13715">
    <property type="entry name" value="CarbopepD_reg_2"/>
    <property type="match status" value="1"/>
</dbReference>
<keyword evidence="1" id="KW-0378">Hydrolase</keyword>
<dbReference type="Pfam" id="PF18939">
    <property type="entry name" value="DUF5686"/>
    <property type="match status" value="1"/>
</dbReference>
<reference evidence="1 2" key="1">
    <citation type="submission" date="2018-10" db="EMBL/GenBank/DDBJ databases">
        <title>Genomic Encyclopedia of Archaeal and Bacterial Type Strains, Phase II (KMG-II): from individual species to whole genera.</title>
        <authorList>
            <person name="Goeker M."/>
        </authorList>
    </citation>
    <scope>NUCLEOTIDE SEQUENCE [LARGE SCALE GENOMIC DNA]</scope>
    <source>
        <strain evidence="1 2">DSM 29537</strain>
    </source>
</reference>
<accession>A0A495MNB3</accession>
<proteinExistence type="predicted"/>
<keyword evidence="1" id="KW-0121">Carboxypeptidase</keyword>
<dbReference type="Proteomes" id="UP000277579">
    <property type="component" value="Unassembled WGS sequence"/>
</dbReference>
<keyword evidence="2" id="KW-1185">Reference proteome</keyword>
<dbReference type="OrthoDB" id="604691at2"/>
<organism evidence="1 2">
    <name type="scientific">Flavobacterium endophyticum</name>
    <dbReference type="NCBI Taxonomy" id="1540163"/>
    <lineage>
        <taxon>Bacteria</taxon>
        <taxon>Pseudomonadati</taxon>
        <taxon>Bacteroidota</taxon>
        <taxon>Flavobacteriia</taxon>
        <taxon>Flavobacteriales</taxon>
        <taxon>Flavobacteriaceae</taxon>
        <taxon>Flavobacterium</taxon>
    </lineage>
</organism>
<dbReference type="AlphaFoldDB" id="A0A495MNB3"/>
<dbReference type="EMBL" id="RBLC01000001">
    <property type="protein sequence ID" value="RKS26293.1"/>
    <property type="molecule type" value="Genomic_DNA"/>
</dbReference>
<dbReference type="InterPro" id="IPR008969">
    <property type="entry name" value="CarboxyPept-like_regulatory"/>
</dbReference>
<dbReference type="Gene3D" id="2.60.40.1120">
    <property type="entry name" value="Carboxypeptidase-like, regulatory domain"/>
    <property type="match status" value="1"/>
</dbReference>
<keyword evidence="1" id="KW-0645">Protease</keyword>
<gene>
    <name evidence="1" type="ORF">CLV94_1350</name>
</gene>
<name>A0A495MNB3_9FLAO</name>